<sequence>MAVELSKTDVDYKALTECCSDVVMQIGPDNELIYVSPAVSDVLGWSPNEISHRHMDLLYEEDRERVLLSAAALHSGRRQSSVSQFRVYRKDGKLIWVEGAAHKLTTTGGGANGLVLSMRDISVRMDLQEELKSLTRTDGLTGLANRRTFNELLEKEWAIARREKTPLSLLFVNLDRFRFFNDHCGNQVGDDCLRDVAGVLVATARRPADLVCRYGGDQLALVLPRTHADGVRTIGEYIRIAVEDLQIPNQGNTEHGKILTLSVGAATALHQDGAPYVSWDILVATASQALAKAKSTGRNRVDFSPLVIKPAQL</sequence>
<dbReference type="PROSITE" id="PS50112">
    <property type="entry name" value="PAS"/>
    <property type="match status" value="1"/>
</dbReference>
<dbReference type="Pfam" id="PF00990">
    <property type="entry name" value="GGDEF"/>
    <property type="match status" value="1"/>
</dbReference>
<feature type="domain" description="PAC" evidence="2">
    <location>
        <begin position="81"/>
        <end position="133"/>
    </location>
</feature>
<evidence type="ECO:0000313" key="5">
    <source>
        <dbReference type="Proteomes" id="UP000664779"/>
    </source>
</evidence>
<accession>A0A939ENP3</accession>
<dbReference type="InterPro" id="IPR000700">
    <property type="entry name" value="PAS-assoc_C"/>
</dbReference>
<dbReference type="InterPro" id="IPR013655">
    <property type="entry name" value="PAS_fold_3"/>
</dbReference>
<evidence type="ECO:0000259" key="3">
    <source>
        <dbReference type="PROSITE" id="PS50887"/>
    </source>
</evidence>
<dbReference type="InterPro" id="IPR052155">
    <property type="entry name" value="Biofilm_reg_signaling"/>
</dbReference>
<dbReference type="PROSITE" id="PS50887">
    <property type="entry name" value="GGDEF"/>
    <property type="match status" value="1"/>
</dbReference>
<evidence type="ECO:0000259" key="1">
    <source>
        <dbReference type="PROSITE" id="PS50112"/>
    </source>
</evidence>
<dbReference type="Pfam" id="PF08447">
    <property type="entry name" value="PAS_3"/>
    <property type="match status" value="1"/>
</dbReference>
<dbReference type="Proteomes" id="UP000664779">
    <property type="component" value="Unassembled WGS sequence"/>
</dbReference>
<comment type="caution">
    <text evidence="4">The sequence shown here is derived from an EMBL/GenBank/DDBJ whole genome shotgun (WGS) entry which is preliminary data.</text>
</comment>
<dbReference type="InterPro" id="IPR029787">
    <property type="entry name" value="Nucleotide_cyclase"/>
</dbReference>
<dbReference type="SMART" id="SM00267">
    <property type="entry name" value="GGDEF"/>
    <property type="match status" value="1"/>
</dbReference>
<dbReference type="CDD" id="cd00130">
    <property type="entry name" value="PAS"/>
    <property type="match status" value="1"/>
</dbReference>
<dbReference type="CDD" id="cd01949">
    <property type="entry name" value="GGDEF"/>
    <property type="match status" value="1"/>
</dbReference>
<protein>
    <submittedName>
        <fullName evidence="4">GGDEF domain-containing protein</fullName>
    </submittedName>
</protein>
<dbReference type="AlphaFoldDB" id="A0A939ENP3"/>
<dbReference type="InterPro" id="IPR043128">
    <property type="entry name" value="Rev_trsase/Diguanyl_cyclase"/>
</dbReference>
<dbReference type="NCBIfam" id="TIGR00254">
    <property type="entry name" value="GGDEF"/>
    <property type="match status" value="1"/>
</dbReference>
<evidence type="ECO:0000259" key="2">
    <source>
        <dbReference type="PROSITE" id="PS50113"/>
    </source>
</evidence>
<dbReference type="Gene3D" id="3.30.450.20">
    <property type="entry name" value="PAS domain"/>
    <property type="match status" value="1"/>
</dbReference>
<reference evidence="4" key="1">
    <citation type="submission" date="2021-03" db="EMBL/GenBank/DDBJ databases">
        <title>Roseibium sp. CAU 1637 isolated from Incheon.</title>
        <authorList>
            <person name="Kim W."/>
        </authorList>
    </citation>
    <scope>NUCLEOTIDE SEQUENCE</scope>
    <source>
        <strain evidence="4">CAU 1637</strain>
    </source>
</reference>
<proteinExistence type="predicted"/>
<evidence type="ECO:0000313" key="4">
    <source>
        <dbReference type="EMBL" id="MBO0345242.1"/>
    </source>
</evidence>
<dbReference type="InterPro" id="IPR035965">
    <property type="entry name" value="PAS-like_dom_sf"/>
</dbReference>
<gene>
    <name evidence="4" type="ORF">J0X15_08420</name>
</gene>
<dbReference type="SMART" id="SM00086">
    <property type="entry name" value="PAC"/>
    <property type="match status" value="1"/>
</dbReference>
<dbReference type="RefSeq" id="WP_206939665.1">
    <property type="nucleotide sequence ID" value="NZ_JAFLNF010000003.1"/>
</dbReference>
<dbReference type="PANTHER" id="PTHR44757">
    <property type="entry name" value="DIGUANYLATE CYCLASE DGCP"/>
    <property type="match status" value="1"/>
</dbReference>
<feature type="domain" description="PAS" evidence="1">
    <location>
        <begin position="8"/>
        <end position="66"/>
    </location>
</feature>
<feature type="domain" description="GGDEF" evidence="3">
    <location>
        <begin position="165"/>
        <end position="306"/>
    </location>
</feature>
<dbReference type="InterPro" id="IPR000014">
    <property type="entry name" value="PAS"/>
</dbReference>
<dbReference type="NCBIfam" id="TIGR00229">
    <property type="entry name" value="sensory_box"/>
    <property type="match status" value="1"/>
</dbReference>
<dbReference type="InterPro" id="IPR001610">
    <property type="entry name" value="PAC"/>
</dbReference>
<name>A0A939ENP3_9HYPH</name>
<keyword evidence="5" id="KW-1185">Reference proteome</keyword>
<dbReference type="InterPro" id="IPR000160">
    <property type="entry name" value="GGDEF_dom"/>
</dbReference>
<dbReference type="EMBL" id="JAFLNF010000003">
    <property type="protein sequence ID" value="MBO0345242.1"/>
    <property type="molecule type" value="Genomic_DNA"/>
</dbReference>
<dbReference type="SUPFAM" id="SSF55073">
    <property type="entry name" value="Nucleotide cyclase"/>
    <property type="match status" value="1"/>
</dbReference>
<dbReference type="PROSITE" id="PS50113">
    <property type="entry name" value="PAC"/>
    <property type="match status" value="1"/>
</dbReference>
<dbReference type="SUPFAM" id="SSF55785">
    <property type="entry name" value="PYP-like sensor domain (PAS domain)"/>
    <property type="match status" value="1"/>
</dbReference>
<dbReference type="PANTHER" id="PTHR44757:SF2">
    <property type="entry name" value="BIOFILM ARCHITECTURE MAINTENANCE PROTEIN MBAA"/>
    <property type="match status" value="1"/>
</dbReference>
<dbReference type="Gene3D" id="3.30.70.270">
    <property type="match status" value="1"/>
</dbReference>
<organism evidence="4 5">
    <name type="scientific">Roseibium limicola</name>
    <dbReference type="NCBI Taxonomy" id="2816037"/>
    <lineage>
        <taxon>Bacteria</taxon>
        <taxon>Pseudomonadati</taxon>
        <taxon>Pseudomonadota</taxon>
        <taxon>Alphaproteobacteria</taxon>
        <taxon>Hyphomicrobiales</taxon>
        <taxon>Stappiaceae</taxon>
        <taxon>Roseibium</taxon>
    </lineage>
</organism>